<keyword evidence="1" id="KW-0812">Transmembrane</keyword>
<dbReference type="Proteomes" id="UP000444960">
    <property type="component" value="Unassembled WGS sequence"/>
</dbReference>
<organism evidence="2 3">
    <name type="scientific">Gordonia spumicola</name>
    <dbReference type="NCBI Taxonomy" id="589161"/>
    <lineage>
        <taxon>Bacteria</taxon>
        <taxon>Bacillati</taxon>
        <taxon>Actinomycetota</taxon>
        <taxon>Actinomycetes</taxon>
        <taxon>Mycobacteriales</taxon>
        <taxon>Gordoniaceae</taxon>
        <taxon>Gordonia</taxon>
    </lineage>
</organism>
<proteinExistence type="predicted"/>
<protein>
    <submittedName>
        <fullName evidence="2">Uncharacterized protein</fullName>
    </submittedName>
</protein>
<feature type="transmembrane region" description="Helical" evidence="1">
    <location>
        <begin position="81"/>
        <end position="100"/>
    </location>
</feature>
<evidence type="ECO:0000256" key="1">
    <source>
        <dbReference type="SAM" id="Phobius"/>
    </source>
</evidence>
<dbReference type="AlphaFoldDB" id="A0A7I9VAA6"/>
<name>A0A7I9VAA6_9ACTN</name>
<reference evidence="3" key="1">
    <citation type="submission" date="2019-06" db="EMBL/GenBank/DDBJ databases">
        <title>Gordonia isolated from sludge of a wastewater treatment plant.</title>
        <authorList>
            <person name="Tamura T."/>
            <person name="Aoyama K."/>
            <person name="Kang Y."/>
            <person name="Saito S."/>
            <person name="Akiyama N."/>
            <person name="Yazawa K."/>
            <person name="Gonoi T."/>
            <person name="Mikami Y."/>
        </authorList>
    </citation>
    <scope>NUCLEOTIDE SEQUENCE [LARGE SCALE GENOMIC DNA]</scope>
    <source>
        <strain evidence="3">NBRC 107696</strain>
    </source>
</reference>
<keyword evidence="3" id="KW-1185">Reference proteome</keyword>
<comment type="caution">
    <text evidence="2">The sequence shown here is derived from an EMBL/GenBank/DDBJ whole genome shotgun (WGS) entry which is preliminary data.</text>
</comment>
<keyword evidence="1" id="KW-0472">Membrane</keyword>
<feature type="transmembrane region" description="Helical" evidence="1">
    <location>
        <begin position="53"/>
        <end position="75"/>
    </location>
</feature>
<dbReference type="EMBL" id="BJOV01000005">
    <property type="protein sequence ID" value="GEE02245.1"/>
    <property type="molecule type" value="Genomic_DNA"/>
</dbReference>
<dbReference type="RefSeq" id="WP_228461468.1">
    <property type="nucleotide sequence ID" value="NZ_BJOV01000005.1"/>
</dbReference>
<keyword evidence="1" id="KW-1133">Transmembrane helix</keyword>
<evidence type="ECO:0000313" key="2">
    <source>
        <dbReference type="EMBL" id="GEE02245.1"/>
    </source>
</evidence>
<feature type="transmembrane region" description="Helical" evidence="1">
    <location>
        <begin position="136"/>
        <end position="156"/>
    </location>
</feature>
<accession>A0A7I9VAA6</accession>
<evidence type="ECO:0000313" key="3">
    <source>
        <dbReference type="Proteomes" id="UP000444960"/>
    </source>
</evidence>
<sequence>MPVFMAGVALGASAALVGRRRRVIAWALPVGAAAVAAASIGVAMAFGVLGGGFWLQWLALGAGILAIAAPVAGLVRVVGPAGIGVVALLFMLVGMPLAGISSPSEYLPSIWGDVGQLLPLGATGTALRSAAFFDGAGAAAAFAVLAGWIVVGYGLLTVPKRSPEPAEAADVVPVAA</sequence>
<gene>
    <name evidence="2" type="ORF">nbrc107696_26910</name>
</gene>
<feature type="transmembrane region" description="Helical" evidence="1">
    <location>
        <begin position="24"/>
        <end position="46"/>
    </location>
</feature>